<keyword evidence="3" id="KW-1185">Reference proteome</keyword>
<dbReference type="Proteomes" id="UP000315133">
    <property type="component" value="Unassembled WGS sequence"/>
</dbReference>
<feature type="region of interest" description="Disordered" evidence="1">
    <location>
        <begin position="1"/>
        <end position="25"/>
    </location>
</feature>
<feature type="compositionally biased region" description="Basic and acidic residues" evidence="1">
    <location>
        <begin position="57"/>
        <end position="72"/>
    </location>
</feature>
<protein>
    <recommendedName>
        <fullName evidence="4">Toxin-antitoxin system HicB family antitoxin</fullName>
    </recommendedName>
</protein>
<proteinExistence type="predicted"/>
<dbReference type="InterPro" id="IPR010985">
    <property type="entry name" value="Ribbon_hlx_hlx"/>
</dbReference>
<dbReference type="InterPro" id="IPR013321">
    <property type="entry name" value="Arc_rbn_hlx_hlx"/>
</dbReference>
<comment type="caution">
    <text evidence="2">The sequence shown here is derived from an EMBL/GenBank/DDBJ whole genome shotgun (WGS) entry which is preliminary data.</text>
</comment>
<sequence>MDDDIGATEEPRQRRPKPQRKSVLLRLDPAVHEALQRWAADELRSVNAQIEMVLRDALRSAGRAPRDADPLPRRGRPPKDAASQDGPHEDG</sequence>
<dbReference type="SUPFAM" id="SSF47598">
    <property type="entry name" value="Ribbon-helix-helix"/>
    <property type="match status" value="1"/>
</dbReference>
<gene>
    <name evidence="2" type="ORF">FB476_0518</name>
</gene>
<evidence type="ECO:0000256" key="1">
    <source>
        <dbReference type="SAM" id="MobiDB-lite"/>
    </source>
</evidence>
<evidence type="ECO:0000313" key="2">
    <source>
        <dbReference type="EMBL" id="TQM95670.1"/>
    </source>
</evidence>
<dbReference type="Gene3D" id="1.10.1220.10">
    <property type="entry name" value="Met repressor-like"/>
    <property type="match status" value="1"/>
</dbReference>
<accession>A0A543KKZ0</accession>
<reference evidence="2 3" key="1">
    <citation type="submission" date="2019-06" db="EMBL/GenBank/DDBJ databases">
        <title>Sequencing the genomes of 1000 actinobacteria strains.</title>
        <authorList>
            <person name="Klenk H.-P."/>
        </authorList>
    </citation>
    <scope>NUCLEOTIDE SEQUENCE [LARGE SCALE GENOMIC DNA]</scope>
    <source>
        <strain evidence="2 3">DSM 12362</strain>
    </source>
</reference>
<dbReference type="GO" id="GO:0006355">
    <property type="term" value="P:regulation of DNA-templated transcription"/>
    <property type="evidence" value="ECO:0007669"/>
    <property type="project" value="InterPro"/>
</dbReference>
<name>A0A543KKZ0_9MICO</name>
<dbReference type="AlphaFoldDB" id="A0A543KKZ0"/>
<evidence type="ECO:0000313" key="3">
    <source>
        <dbReference type="Proteomes" id="UP000315133"/>
    </source>
</evidence>
<organism evidence="2 3">
    <name type="scientific">Ornithinimicrobium humiphilum</name>
    <dbReference type="NCBI Taxonomy" id="125288"/>
    <lineage>
        <taxon>Bacteria</taxon>
        <taxon>Bacillati</taxon>
        <taxon>Actinomycetota</taxon>
        <taxon>Actinomycetes</taxon>
        <taxon>Micrococcales</taxon>
        <taxon>Ornithinimicrobiaceae</taxon>
        <taxon>Ornithinimicrobium</taxon>
    </lineage>
</organism>
<feature type="region of interest" description="Disordered" evidence="1">
    <location>
        <begin position="57"/>
        <end position="91"/>
    </location>
</feature>
<dbReference type="EMBL" id="VFPU01000001">
    <property type="protein sequence ID" value="TQM95670.1"/>
    <property type="molecule type" value="Genomic_DNA"/>
</dbReference>
<evidence type="ECO:0008006" key="4">
    <source>
        <dbReference type="Google" id="ProtNLM"/>
    </source>
</evidence>